<keyword evidence="3" id="KW-0482">Metalloprotease</keyword>
<evidence type="ECO:0000313" key="4">
    <source>
        <dbReference type="Proteomes" id="UP001467674"/>
    </source>
</evidence>
<keyword evidence="4" id="KW-1185">Reference proteome</keyword>
<comment type="caution">
    <text evidence="3">The sequence shown here is derived from an EMBL/GenBank/DDBJ whole genome shotgun (WGS) entry which is preliminary data.</text>
</comment>
<protein>
    <submittedName>
        <fullName evidence="3">Zinc-dependent metalloprotease</fullName>
    </submittedName>
</protein>
<evidence type="ECO:0000313" key="3">
    <source>
        <dbReference type="EMBL" id="MER3119925.1"/>
    </source>
</evidence>
<dbReference type="Proteomes" id="UP001467674">
    <property type="component" value="Unassembled WGS sequence"/>
</dbReference>
<keyword evidence="3" id="KW-0378">Hydrolase</keyword>
<name>A0ABV1S0S6_BACAB</name>
<dbReference type="EMBL" id="JBEOME010000001">
    <property type="protein sequence ID" value="MER3119925.1"/>
    <property type="molecule type" value="Genomic_DNA"/>
</dbReference>
<proteinExistence type="predicted"/>
<accession>A0ABV1S0S6</accession>
<dbReference type="Gene3D" id="3.40.390.10">
    <property type="entry name" value="Collagenase (Catalytic Domain)"/>
    <property type="match status" value="1"/>
</dbReference>
<evidence type="ECO:0000256" key="1">
    <source>
        <dbReference type="SAM" id="MobiDB-lite"/>
    </source>
</evidence>
<sequence length="272" mass="29383">MKKRSVFLSFLLVGSLLPGVSSASAPVASAGHGHDHGHGHAPFETHISEGLPKANDFKDLTKAPPIERDVTTKILDESGKQVGSRTFKANTGDSISTKASTGSQKVTVYAVADAQYRAKYSDWQTRIVSIIEQADVTFNRDHDVDFVVQAVGSWTSSGSNASQILSNLQRSFDGRGYDFVTGFTANPNFDAGGIAYVYNSAPSGSAFSVNLDQGTANTAKAATHEYGHNFGLPHDPQGSGIVCLMNYDYSYTVDYFDAAHKNQVNRNKAWYR</sequence>
<dbReference type="RefSeq" id="WP_046526742.1">
    <property type="nucleotide sequence ID" value="NZ_AP025262.1"/>
</dbReference>
<feature type="signal peptide" evidence="2">
    <location>
        <begin position="1"/>
        <end position="23"/>
    </location>
</feature>
<dbReference type="SUPFAM" id="SSF55486">
    <property type="entry name" value="Metalloproteases ('zincins'), catalytic domain"/>
    <property type="match status" value="1"/>
</dbReference>
<dbReference type="Pfam" id="PF13688">
    <property type="entry name" value="Reprolysin_5"/>
    <property type="match status" value="1"/>
</dbReference>
<feature type="region of interest" description="Disordered" evidence="1">
    <location>
        <begin position="24"/>
        <end position="47"/>
    </location>
</feature>
<dbReference type="InterPro" id="IPR024079">
    <property type="entry name" value="MetalloPept_cat_dom_sf"/>
</dbReference>
<dbReference type="GO" id="GO:0008237">
    <property type="term" value="F:metallopeptidase activity"/>
    <property type="evidence" value="ECO:0007669"/>
    <property type="project" value="UniProtKB-KW"/>
</dbReference>
<keyword evidence="2" id="KW-0732">Signal</keyword>
<reference evidence="3 4" key="1">
    <citation type="submission" date="2024-06" db="EMBL/GenBank/DDBJ databases">
        <title>Construction of an artificial bacterial consortium using nitrogen cycle bacteria from Cuatro Cienegas Basin and a mangrove forest.</title>
        <authorList>
            <person name="Aguilera-Najera D."/>
            <person name="Marquez-Cianci L."/>
            <person name="Martinez-Perez E."/>
            <person name="Rosas-Barrera M."/>
            <person name="Rodriguez-Cruz U.E."/>
            <person name="Tapia-Lopez R."/>
            <person name="Eguiarte L.E."/>
            <person name="Souza-Saldivar V."/>
        </authorList>
    </citation>
    <scope>NUCLEOTIDE SEQUENCE [LARGE SCALE GENOMIC DNA]</scope>
    <source>
        <strain evidence="3 4">S14-15</strain>
    </source>
</reference>
<evidence type="ECO:0000256" key="2">
    <source>
        <dbReference type="SAM" id="SignalP"/>
    </source>
</evidence>
<feature type="compositionally biased region" description="Basic and acidic residues" evidence="1">
    <location>
        <begin position="32"/>
        <end position="47"/>
    </location>
</feature>
<keyword evidence="3" id="KW-0645">Protease</keyword>
<feature type="chain" id="PRO_5047458003" evidence="2">
    <location>
        <begin position="24"/>
        <end position="272"/>
    </location>
</feature>
<gene>
    <name evidence="3" type="ORF">ABQG71_01850</name>
</gene>
<organism evidence="3 4">
    <name type="scientific">Bacillus altitudinis</name>
    <dbReference type="NCBI Taxonomy" id="293387"/>
    <lineage>
        <taxon>Bacteria</taxon>
        <taxon>Bacillati</taxon>
        <taxon>Bacillota</taxon>
        <taxon>Bacilli</taxon>
        <taxon>Bacillales</taxon>
        <taxon>Bacillaceae</taxon>
        <taxon>Bacillus</taxon>
    </lineage>
</organism>